<accession>A0A4V1C548</accession>
<feature type="compositionally biased region" description="Polar residues" evidence="1">
    <location>
        <begin position="155"/>
        <end position="167"/>
    </location>
</feature>
<organism evidence="2 3">
    <name type="scientific">Pyricularia oryzae</name>
    <name type="common">Rice blast fungus</name>
    <name type="synonym">Magnaporthe oryzae</name>
    <dbReference type="NCBI Taxonomy" id="318829"/>
    <lineage>
        <taxon>Eukaryota</taxon>
        <taxon>Fungi</taxon>
        <taxon>Dikarya</taxon>
        <taxon>Ascomycota</taxon>
        <taxon>Pezizomycotina</taxon>
        <taxon>Sordariomycetes</taxon>
        <taxon>Sordariomycetidae</taxon>
        <taxon>Magnaporthales</taxon>
        <taxon>Pyriculariaceae</taxon>
        <taxon>Pyricularia</taxon>
    </lineage>
</organism>
<protein>
    <submittedName>
        <fullName evidence="2">Uncharacterized protein</fullName>
    </submittedName>
</protein>
<sequence>MDLSELTCIISKFDPLSDYSESETEVFKQPAPSNLQRRLRPCLKQAQQTLIGPATTTSEDAGIAARCRKTARFAAAHLLARCLVTGSIVPTREEERAAGIDEDGLDIDDGDRRRQQRRQKRAKQRAGQRRHSSGGGNLLDDELAFHRGVDDRKCSPTSIPNSQTTPTIPEGLALKQAAGTKDEPSTKVEGGTVESGEDGPSSEEERLSTEKDPEELALDETLVEACRNAVINSRDVTPLQSLERFAWQTRWAVSASGKNLDSND</sequence>
<dbReference type="AlphaFoldDB" id="A0A4V1C548"/>
<feature type="region of interest" description="Disordered" evidence="1">
    <location>
        <begin position="99"/>
        <end position="214"/>
    </location>
</feature>
<dbReference type="EMBL" id="CP034205">
    <property type="protein sequence ID" value="QBZ55135.1"/>
    <property type="molecule type" value="Genomic_DNA"/>
</dbReference>
<feature type="compositionally biased region" description="Basic and acidic residues" evidence="1">
    <location>
        <begin position="143"/>
        <end position="154"/>
    </location>
</feature>
<dbReference type="Proteomes" id="UP000294847">
    <property type="component" value="Chromosome 2"/>
</dbReference>
<evidence type="ECO:0000256" key="1">
    <source>
        <dbReference type="SAM" id="MobiDB-lite"/>
    </source>
</evidence>
<reference evidence="2 3" key="1">
    <citation type="journal article" date="2019" name="Mol. Biol. Evol.">
        <title>Blast fungal genomes show frequent chromosomal changes, gene gains and losses, and effector gene turnover.</title>
        <authorList>
            <person name="Gomez Luciano L.B."/>
            <person name="Jason Tsai I."/>
            <person name="Chuma I."/>
            <person name="Tosa Y."/>
            <person name="Chen Y.H."/>
            <person name="Li J.Y."/>
            <person name="Li M.Y."/>
            <person name="Jade Lu M.Y."/>
            <person name="Nakayashiki H."/>
            <person name="Li W.H."/>
        </authorList>
    </citation>
    <scope>NUCLEOTIDE SEQUENCE [LARGE SCALE GENOMIC DNA]</scope>
    <source>
        <strain evidence="2">MZ5-1-6</strain>
    </source>
</reference>
<evidence type="ECO:0000313" key="2">
    <source>
        <dbReference type="EMBL" id="QBZ55135.1"/>
    </source>
</evidence>
<feature type="compositionally biased region" description="Acidic residues" evidence="1">
    <location>
        <begin position="100"/>
        <end position="109"/>
    </location>
</feature>
<proteinExistence type="predicted"/>
<evidence type="ECO:0000313" key="3">
    <source>
        <dbReference type="Proteomes" id="UP000294847"/>
    </source>
</evidence>
<feature type="compositionally biased region" description="Basic residues" evidence="1">
    <location>
        <begin position="114"/>
        <end position="132"/>
    </location>
</feature>
<name>A0A4V1C548_PYROR</name>
<gene>
    <name evidence="2" type="ORF">PoMZ_00027</name>
</gene>